<organism evidence="2 3">
    <name type="scientific">Geodermatophilus siccatus</name>
    <dbReference type="NCBI Taxonomy" id="1137991"/>
    <lineage>
        <taxon>Bacteria</taxon>
        <taxon>Bacillati</taxon>
        <taxon>Actinomycetota</taxon>
        <taxon>Actinomycetes</taxon>
        <taxon>Geodermatophilales</taxon>
        <taxon>Geodermatophilaceae</taxon>
        <taxon>Geodermatophilus</taxon>
    </lineage>
</organism>
<reference evidence="3" key="1">
    <citation type="submission" date="2016-10" db="EMBL/GenBank/DDBJ databases">
        <authorList>
            <person name="Varghese N."/>
            <person name="Submissions S."/>
        </authorList>
    </citation>
    <scope>NUCLEOTIDE SEQUENCE [LARGE SCALE GENOMIC DNA]</scope>
    <source>
        <strain evidence="3">DSM 45419</strain>
    </source>
</reference>
<protein>
    <recommendedName>
        <fullName evidence="4">Transposase DDE domain-containing protein</fullName>
    </recommendedName>
</protein>
<proteinExistence type="predicted"/>
<dbReference type="AlphaFoldDB" id="A0A1G9VN87"/>
<keyword evidence="3" id="KW-1185">Reference proteome</keyword>
<evidence type="ECO:0008006" key="4">
    <source>
        <dbReference type="Google" id="ProtNLM"/>
    </source>
</evidence>
<accession>A0A1G9VN87</accession>
<dbReference type="Proteomes" id="UP000198680">
    <property type="component" value="Unassembled WGS sequence"/>
</dbReference>
<name>A0A1G9VN87_9ACTN</name>
<gene>
    <name evidence="2" type="ORF">SAMN05660642_03187</name>
</gene>
<evidence type="ECO:0000313" key="3">
    <source>
        <dbReference type="Proteomes" id="UP000198680"/>
    </source>
</evidence>
<evidence type="ECO:0000256" key="1">
    <source>
        <dbReference type="SAM" id="MobiDB-lite"/>
    </source>
</evidence>
<feature type="region of interest" description="Disordered" evidence="1">
    <location>
        <begin position="1"/>
        <end position="21"/>
    </location>
</feature>
<sequence>MIGGIHGAARGPNPIDRGTRGGKYHLLGDVHGLPLDVLVSAANRHDSLFVELILDSMLAIKRGGRGPPADGPVELLIRRHRRFTGARGLVTSR</sequence>
<evidence type="ECO:0000313" key="2">
    <source>
        <dbReference type="EMBL" id="SDM73285.1"/>
    </source>
</evidence>
<dbReference type="EMBL" id="FNHE01000008">
    <property type="protein sequence ID" value="SDM73285.1"/>
    <property type="molecule type" value="Genomic_DNA"/>
</dbReference>